<dbReference type="RefSeq" id="WP_197006897.1">
    <property type="nucleotide sequence ID" value="NZ_BONS01000006.1"/>
</dbReference>
<evidence type="ECO:0000256" key="6">
    <source>
        <dbReference type="ARBA" id="ARBA00023136"/>
    </source>
</evidence>
<feature type="transmembrane region" description="Helical" evidence="7">
    <location>
        <begin position="12"/>
        <end position="31"/>
    </location>
</feature>
<dbReference type="PANTHER" id="PTHR23514:SF3">
    <property type="entry name" value="BYPASS OF STOP CODON PROTEIN 6"/>
    <property type="match status" value="1"/>
</dbReference>
<keyword evidence="9" id="KW-1185">Reference proteome</keyword>
<evidence type="ECO:0000256" key="2">
    <source>
        <dbReference type="ARBA" id="ARBA00008335"/>
    </source>
</evidence>
<evidence type="ECO:0000256" key="1">
    <source>
        <dbReference type="ARBA" id="ARBA00004127"/>
    </source>
</evidence>
<dbReference type="GO" id="GO:0022857">
    <property type="term" value="F:transmembrane transporter activity"/>
    <property type="evidence" value="ECO:0007669"/>
    <property type="project" value="InterPro"/>
</dbReference>
<dbReference type="AlphaFoldDB" id="A0A8J7GVK1"/>
<feature type="transmembrane region" description="Helical" evidence="7">
    <location>
        <begin position="166"/>
        <end position="195"/>
    </location>
</feature>
<dbReference type="Proteomes" id="UP000622552">
    <property type="component" value="Unassembled WGS sequence"/>
</dbReference>
<feature type="transmembrane region" description="Helical" evidence="7">
    <location>
        <begin position="139"/>
        <end position="160"/>
    </location>
</feature>
<comment type="similarity">
    <text evidence="2">Belongs to the major facilitator superfamily.</text>
</comment>
<feature type="transmembrane region" description="Helical" evidence="7">
    <location>
        <begin position="99"/>
        <end position="119"/>
    </location>
</feature>
<feature type="transmembrane region" description="Helical" evidence="7">
    <location>
        <begin position="359"/>
        <end position="377"/>
    </location>
</feature>
<sequence length="392" mass="40348">MPRLLRDRLTWLSYAQLGIWGYFLYAFAPVVPLLQDEQGTTKFVASLHGSALAVGSMVGGGLVYPFLLRRFGRGRVVWIGLAGVAVGVTALVLSEPLPLTIGATLFTSVFGIVVVSYVAPALADMHGPGAPAAISEANAMASGLGVIAPAVVGAAVALGYGWRPALAVTVLLIAGLALYARVTHTATVTGGFAVVHGDRPGRLPLAYWLAWVVLAVFGAVEVCLTQWGSTVLRDHAGMSDGAAAGSISAVIGGMFLGRLVGGRLGLRYRPVTLLLGSVVFALAGFALFWTSTVPALAITGLVLAGLGMSVHYPMGIALAIDASGGHPDRATALSSYAMGAAFAVTTFILAPVADRIGTHRAFLLLPILLAVGAVCVWQAGRRLPTRAEVAVS</sequence>
<comment type="subcellular location">
    <subcellularLocation>
        <location evidence="1">Endomembrane system</location>
        <topology evidence="1">Multi-pass membrane protein</topology>
    </subcellularLocation>
</comment>
<organism evidence="8 9">
    <name type="scientific">Longispora fulva</name>
    <dbReference type="NCBI Taxonomy" id="619741"/>
    <lineage>
        <taxon>Bacteria</taxon>
        <taxon>Bacillati</taxon>
        <taxon>Actinomycetota</taxon>
        <taxon>Actinomycetes</taxon>
        <taxon>Micromonosporales</taxon>
        <taxon>Micromonosporaceae</taxon>
        <taxon>Longispora</taxon>
    </lineage>
</organism>
<evidence type="ECO:0000256" key="5">
    <source>
        <dbReference type="ARBA" id="ARBA00022989"/>
    </source>
</evidence>
<evidence type="ECO:0000256" key="7">
    <source>
        <dbReference type="SAM" id="Phobius"/>
    </source>
</evidence>
<evidence type="ECO:0000313" key="8">
    <source>
        <dbReference type="EMBL" id="MBG6140345.1"/>
    </source>
</evidence>
<comment type="caution">
    <text evidence="8">The sequence shown here is derived from an EMBL/GenBank/DDBJ whole genome shotgun (WGS) entry which is preliminary data.</text>
</comment>
<evidence type="ECO:0000256" key="3">
    <source>
        <dbReference type="ARBA" id="ARBA00022448"/>
    </source>
</evidence>
<feature type="transmembrane region" description="Helical" evidence="7">
    <location>
        <begin position="207"/>
        <end position="229"/>
    </location>
</feature>
<evidence type="ECO:0000313" key="9">
    <source>
        <dbReference type="Proteomes" id="UP000622552"/>
    </source>
</evidence>
<feature type="transmembrane region" description="Helical" evidence="7">
    <location>
        <begin position="271"/>
        <end position="289"/>
    </location>
</feature>
<feature type="transmembrane region" description="Helical" evidence="7">
    <location>
        <begin position="76"/>
        <end position="93"/>
    </location>
</feature>
<keyword evidence="5 7" id="KW-1133">Transmembrane helix</keyword>
<dbReference type="Gene3D" id="1.20.1250.20">
    <property type="entry name" value="MFS general substrate transporter like domains"/>
    <property type="match status" value="2"/>
</dbReference>
<dbReference type="SUPFAM" id="SSF103473">
    <property type="entry name" value="MFS general substrate transporter"/>
    <property type="match status" value="1"/>
</dbReference>
<gene>
    <name evidence="8" type="ORF">IW245_006539</name>
</gene>
<feature type="transmembrane region" description="Helical" evidence="7">
    <location>
        <begin position="295"/>
        <end position="320"/>
    </location>
</feature>
<feature type="transmembrane region" description="Helical" evidence="7">
    <location>
        <begin position="332"/>
        <end position="353"/>
    </location>
</feature>
<dbReference type="GO" id="GO:0012505">
    <property type="term" value="C:endomembrane system"/>
    <property type="evidence" value="ECO:0007669"/>
    <property type="project" value="UniProtKB-SubCell"/>
</dbReference>
<dbReference type="GO" id="GO:0016020">
    <property type="term" value="C:membrane"/>
    <property type="evidence" value="ECO:0007669"/>
    <property type="project" value="TreeGrafter"/>
</dbReference>
<dbReference type="EMBL" id="JADOUF010000001">
    <property type="protein sequence ID" value="MBG6140345.1"/>
    <property type="molecule type" value="Genomic_DNA"/>
</dbReference>
<keyword evidence="4 7" id="KW-0812">Transmembrane</keyword>
<accession>A0A8J7GVK1</accession>
<dbReference type="InterPro" id="IPR011701">
    <property type="entry name" value="MFS"/>
</dbReference>
<feature type="transmembrane region" description="Helical" evidence="7">
    <location>
        <begin position="43"/>
        <end position="64"/>
    </location>
</feature>
<dbReference type="Pfam" id="PF07690">
    <property type="entry name" value="MFS_1"/>
    <property type="match status" value="1"/>
</dbReference>
<dbReference type="PANTHER" id="PTHR23514">
    <property type="entry name" value="BYPASS OF STOP CODON PROTEIN 6"/>
    <property type="match status" value="1"/>
</dbReference>
<name>A0A8J7GVK1_9ACTN</name>
<keyword evidence="6 7" id="KW-0472">Membrane</keyword>
<evidence type="ECO:0000256" key="4">
    <source>
        <dbReference type="ARBA" id="ARBA00022692"/>
    </source>
</evidence>
<feature type="transmembrane region" description="Helical" evidence="7">
    <location>
        <begin position="241"/>
        <end position="259"/>
    </location>
</feature>
<proteinExistence type="inferred from homology"/>
<dbReference type="InterPro" id="IPR051788">
    <property type="entry name" value="MFS_Transporter"/>
</dbReference>
<keyword evidence="3" id="KW-0813">Transport</keyword>
<reference evidence="8" key="1">
    <citation type="submission" date="2020-11" db="EMBL/GenBank/DDBJ databases">
        <title>Sequencing the genomes of 1000 actinobacteria strains.</title>
        <authorList>
            <person name="Klenk H.-P."/>
        </authorList>
    </citation>
    <scope>NUCLEOTIDE SEQUENCE</scope>
    <source>
        <strain evidence="8">DSM 45356</strain>
    </source>
</reference>
<protein>
    <submittedName>
        <fullName evidence="8">Putative MFS family arabinose efflux permease</fullName>
    </submittedName>
</protein>
<dbReference type="InterPro" id="IPR036259">
    <property type="entry name" value="MFS_trans_sf"/>
</dbReference>